<keyword evidence="5" id="KW-1185">Reference proteome</keyword>
<gene>
    <name evidence="4" type="ORF">NCTC1934_00145</name>
</gene>
<evidence type="ECO:0000313" key="5">
    <source>
        <dbReference type="Proteomes" id="UP000255467"/>
    </source>
</evidence>
<evidence type="ECO:0000256" key="2">
    <source>
        <dbReference type="SAM" id="SignalP"/>
    </source>
</evidence>
<dbReference type="Proteomes" id="UP000255467">
    <property type="component" value="Unassembled WGS sequence"/>
</dbReference>
<keyword evidence="2" id="KW-0732">Signal</keyword>
<dbReference type="RefSeq" id="WP_039809534.1">
    <property type="nucleotide sequence ID" value="NZ_UGRY01000002.1"/>
</dbReference>
<dbReference type="InterPro" id="IPR058333">
    <property type="entry name" value="DUF8020"/>
</dbReference>
<dbReference type="OrthoDB" id="4375981at2"/>
<dbReference type="EMBL" id="UGRY01000002">
    <property type="protein sequence ID" value="SUA72716.1"/>
    <property type="molecule type" value="Genomic_DNA"/>
</dbReference>
<dbReference type="AlphaFoldDB" id="A0A378Y670"/>
<evidence type="ECO:0000313" key="4">
    <source>
        <dbReference type="EMBL" id="SUA72716.1"/>
    </source>
</evidence>
<feature type="transmembrane region" description="Helical" evidence="1">
    <location>
        <begin position="191"/>
        <end position="216"/>
    </location>
</feature>
<feature type="signal peptide" evidence="2">
    <location>
        <begin position="1"/>
        <end position="26"/>
    </location>
</feature>
<name>A0A378Y670_9NOCA</name>
<protein>
    <recommendedName>
        <fullName evidence="3">DUF8020 domain-containing protein</fullName>
    </recommendedName>
</protein>
<keyword evidence="1" id="KW-0472">Membrane</keyword>
<evidence type="ECO:0000256" key="1">
    <source>
        <dbReference type="SAM" id="Phobius"/>
    </source>
</evidence>
<accession>A0A378Y670</accession>
<keyword evidence="1" id="KW-0812">Transmembrane</keyword>
<feature type="domain" description="DUF8020" evidence="3">
    <location>
        <begin position="34"/>
        <end position="102"/>
    </location>
</feature>
<sequence length="231" mass="23303">MKINNFAATSALLVVALGVATGTGHADAPTGPAPVNVSYQAQERSLTLSTDIGSLEVANGVLAIKSTDGTVMAGAPLRVRVDDFVFPVAAEVSGHSATLTPQIDREHAVYQPVSLPFEDKAEFKNEYEREKAAWSRMTSRIGLAGTLAGLTTTVLGGLVGCALGAVAGTIATGVVFTLFGGGPIVGCLVGAAAGASLIGIAGTVLITAPVAVASIIDYFNTINAPLPQPAD</sequence>
<dbReference type="Pfam" id="PF26059">
    <property type="entry name" value="DUF8020"/>
    <property type="match status" value="1"/>
</dbReference>
<evidence type="ECO:0000259" key="3">
    <source>
        <dbReference type="Pfam" id="PF26059"/>
    </source>
</evidence>
<feature type="chain" id="PRO_5038434471" description="DUF8020 domain-containing protein" evidence="2">
    <location>
        <begin position="27"/>
        <end position="231"/>
    </location>
</feature>
<organism evidence="4 5">
    <name type="scientific">Nocardia otitidiscaviarum</name>
    <dbReference type="NCBI Taxonomy" id="1823"/>
    <lineage>
        <taxon>Bacteria</taxon>
        <taxon>Bacillati</taxon>
        <taxon>Actinomycetota</taxon>
        <taxon>Actinomycetes</taxon>
        <taxon>Mycobacteriales</taxon>
        <taxon>Nocardiaceae</taxon>
        <taxon>Nocardia</taxon>
    </lineage>
</organism>
<feature type="transmembrane region" description="Helical" evidence="1">
    <location>
        <begin position="154"/>
        <end position="179"/>
    </location>
</feature>
<reference evidence="4 5" key="1">
    <citation type="submission" date="2018-06" db="EMBL/GenBank/DDBJ databases">
        <authorList>
            <consortium name="Pathogen Informatics"/>
            <person name="Doyle S."/>
        </authorList>
    </citation>
    <scope>NUCLEOTIDE SEQUENCE [LARGE SCALE GENOMIC DNA]</scope>
    <source>
        <strain evidence="4 5">NCTC1934</strain>
    </source>
</reference>
<proteinExistence type="predicted"/>
<keyword evidence="1" id="KW-1133">Transmembrane helix</keyword>